<comment type="catalytic activity">
    <reaction evidence="3">
        <text>L-methionyl-[protein] + [thioredoxin]-disulfide + H2O = L-methionyl-(R)-S-oxide-[protein] + [thioredoxin]-dithiol</text>
        <dbReference type="Rhea" id="RHEA:24164"/>
        <dbReference type="Rhea" id="RHEA-COMP:10698"/>
        <dbReference type="Rhea" id="RHEA-COMP:10700"/>
        <dbReference type="Rhea" id="RHEA-COMP:12313"/>
        <dbReference type="Rhea" id="RHEA-COMP:12314"/>
        <dbReference type="ChEBI" id="CHEBI:15377"/>
        <dbReference type="ChEBI" id="CHEBI:16044"/>
        <dbReference type="ChEBI" id="CHEBI:29950"/>
        <dbReference type="ChEBI" id="CHEBI:45764"/>
        <dbReference type="ChEBI" id="CHEBI:50058"/>
        <dbReference type="EC" id="1.8.4.12"/>
    </reaction>
</comment>
<dbReference type="InterPro" id="IPR002579">
    <property type="entry name" value="Met_Sox_Rdtase_MsrB_dom"/>
</dbReference>
<sequence>MKPKYGKSPEAIARLTSEQFRVTQEGATERAFSNAYWDNKEPGIYVDIVSGEPLFASIDKYDSHTGWPSFTKPIVQRNVAELDDRSYGMRRVEVRSTHADSHLGHVFDDGPRDRGGRRYCLNSAALRFVPLADLEREGYGDYRELFSAEKEGDADDPPSSVS</sequence>
<feature type="domain" description="MsrB" evidence="4">
    <location>
        <begin position="8"/>
        <end position="131"/>
    </location>
</feature>
<dbReference type="RefSeq" id="WP_344725162.1">
    <property type="nucleotide sequence ID" value="NZ_JBHUCO010000081.1"/>
</dbReference>
<name>A0ABW4FD29_9PSEU</name>
<dbReference type="GO" id="GO:0033743">
    <property type="term" value="F:peptide-methionine (R)-S-oxide reductase activity"/>
    <property type="evidence" value="ECO:0007669"/>
    <property type="project" value="UniProtKB-EC"/>
</dbReference>
<dbReference type="PANTHER" id="PTHR10173:SF59">
    <property type="entry name" value="PEPTIDE METHIONINE SULFOXIDE REDUCTASE MSRA_MSRB"/>
    <property type="match status" value="1"/>
</dbReference>
<evidence type="ECO:0000259" key="4">
    <source>
        <dbReference type="PROSITE" id="PS51790"/>
    </source>
</evidence>
<dbReference type="EMBL" id="JBHUCO010000081">
    <property type="protein sequence ID" value="MFD1524324.1"/>
    <property type="molecule type" value="Genomic_DNA"/>
</dbReference>
<dbReference type="PANTHER" id="PTHR10173">
    <property type="entry name" value="METHIONINE SULFOXIDE REDUCTASE"/>
    <property type="match status" value="1"/>
</dbReference>
<dbReference type="Gene3D" id="2.170.150.20">
    <property type="entry name" value="Peptide methionine sulfoxide reductase"/>
    <property type="match status" value="1"/>
</dbReference>
<dbReference type="SUPFAM" id="SSF51316">
    <property type="entry name" value="Mss4-like"/>
    <property type="match status" value="1"/>
</dbReference>
<evidence type="ECO:0000256" key="2">
    <source>
        <dbReference type="ARBA" id="ARBA00023002"/>
    </source>
</evidence>
<comment type="caution">
    <text evidence="5">The sequence shown here is derived from an EMBL/GenBank/DDBJ whole genome shotgun (WGS) entry which is preliminary data.</text>
</comment>
<protein>
    <recommendedName>
        <fullName evidence="1">peptide-methionine (R)-S-oxide reductase</fullName>
        <ecNumber evidence="1">1.8.4.12</ecNumber>
    </recommendedName>
</protein>
<gene>
    <name evidence="5" type="primary">msrB</name>
    <name evidence="5" type="ORF">ACFSJD_43025</name>
</gene>
<dbReference type="PROSITE" id="PS51790">
    <property type="entry name" value="MSRB"/>
    <property type="match status" value="1"/>
</dbReference>
<accession>A0ABW4FD29</accession>
<keyword evidence="2 5" id="KW-0560">Oxidoreductase</keyword>
<evidence type="ECO:0000256" key="1">
    <source>
        <dbReference type="ARBA" id="ARBA00012499"/>
    </source>
</evidence>
<evidence type="ECO:0000313" key="5">
    <source>
        <dbReference type="EMBL" id="MFD1524324.1"/>
    </source>
</evidence>
<evidence type="ECO:0000313" key="6">
    <source>
        <dbReference type="Proteomes" id="UP001597114"/>
    </source>
</evidence>
<dbReference type="Pfam" id="PF01641">
    <property type="entry name" value="SelR"/>
    <property type="match status" value="1"/>
</dbReference>
<dbReference type="InterPro" id="IPR011057">
    <property type="entry name" value="Mss4-like_sf"/>
</dbReference>
<evidence type="ECO:0000256" key="3">
    <source>
        <dbReference type="ARBA" id="ARBA00048488"/>
    </source>
</evidence>
<organism evidence="5 6">
    <name type="scientific">Pseudonocardia yunnanensis</name>
    <dbReference type="NCBI Taxonomy" id="58107"/>
    <lineage>
        <taxon>Bacteria</taxon>
        <taxon>Bacillati</taxon>
        <taxon>Actinomycetota</taxon>
        <taxon>Actinomycetes</taxon>
        <taxon>Pseudonocardiales</taxon>
        <taxon>Pseudonocardiaceae</taxon>
        <taxon>Pseudonocardia</taxon>
    </lineage>
</organism>
<reference evidence="6" key="1">
    <citation type="journal article" date="2019" name="Int. J. Syst. Evol. Microbiol.">
        <title>The Global Catalogue of Microorganisms (GCM) 10K type strain sequencing project: providing services to taxonomists for standard genome sequencing and annotation.</title>
        <authorList>
            <consortium name="The Broad Institute Genomics Platform"/>
            <consortium name="The Broad Institute Genome Sequencing Center for Infectious Disease"/>
            <person name="Wu L."/>
            <person name="Ma J."/>
        </authorList>
    </citation>
    <scope>NUCLEOTIDE SEQUENCE [LARGE SCALE GENOMIC DNA]</scope>
    <source>
        <strain evidence="6">CCM 7043</strain>
    </source>
</reference>
<dbReference type="EC" id="1.8.4.12" evidence="1"/>
<keyword evidence="6" id="KW-1185">Reference proteome</keyword>
<dbReference type="InterPro" id="IPR028427">
    <property type="entry name" value="Met_Sox_Rdtase_MsrB"/>
</dbReference>
<dbReference type="Proteomes" id="UP001597114">
    <property type="component" value="Unassembled WGS sequence"/>
</dbReference>
<dbReference type="NCBIfam" id="TIGR00357">
    <property type="entry name" value="peptide-methionine (R)-S-oxide reductase MsrB"/>
    <property type="match status" value="1"/>
</dbReference>
<proteinExistence type="predicted"/>